<dbReference type="NCBIfam" id="TIGR00468">
    <property type="entry name" value="pheS"/>
    <property type="match status" value="1"/>
</dbReference>
<dbReference type="AlphaFoldDB" id="A0A1G2BT78"/>
<dbReference type="InterPro" id="IPR045864">
    <property type="entry name" value="aa-tRNA-synth_II/BPL/LPL"/>
</dbReference>
<protein>
    <recommendedName>
        <fullName evidence="13">Phenylalanine--tRNA ligase alpha subunit</fullName>
        <ecNumber evidence="13">6.1.1.20</ecNumber>
    </recommendedName>
    <alternativeName>
        <fullName evidence="13">Phenylalanyl-tRNA synthetase alpha subunit</fullName>
        <shortName evidence="13">PheRS</shortName>
    </alternativeName>
</protein>
<evidence type="ECO:0000256" key="12">
    <source>
        <dbReference type="ARBA" id="ARBA00049255"/>
    </source>
</evidence>
<dbReference type="Pfam" id="PF01409">
    <property type="entry name" value="tRNA-synt_2d"/>
    <property type="match status" value="1"/>
</dbReference>
<dbReference type="GO" id="GO:0004826">
    <property type="term" value="F:phenylalanine-tRNA ligase activity"/>
    <property type="evidence" value="ECO:0007669"/>
    <property type="project" value="UniProtKB-UniRule"/>
</dbReference>
<dbReference type="InterPro" id="IPR022911">
    <property type="entry name" value="Phe_tRNA_ligase_alpha1_bac"/>
</dbReference>
<gene>
    <name evidence="13" type="primary">pheS</name>
    <name evidence="15" type="ORF">A3H70_02275</name>
</gene>
<dbReference type="GO" id="GO:0000049">
    <property type="term" value="F:tRNA binding"/>
    <property type="evidence" value="ECO:0007669"/>
    <property type="project" value="InterPro"/>
</dbReference>
<dbReference type="GO" id="GO:0006432">
    <property type="term" value="P:phenylalanyl-tRNA aminoacylation"/>
    <property type="evidence" value="ECO:0007669"/>
    <property type="project" value="UniProtKB-UniRule"/>
</dbReference>
<dbReference type="GO" id="GO:0000287">
    <property type="term" value="F:magnesium ion binding"/>
    <property type="evidence" value="ECO:0007669"/>
    <property type="project" value="UniProtKB-UniRule"/>
</dbReference>
<comment type="cofactor">
    <cofactor evidence="13">
        <name>Mg(2+)</name>
        <dbReference type="ChEBI" id="CHEBI:18420"/>
    </cofactor>
    <text evidence="13">Binds 2 magnesium ions per tetramer.</text>
</comment>
<dbReference type="InterPro" id="IPR004188">
    <property type="entry name" value="Phe-tRNA_ligase_II_N"/>
</dbReference>
<dbReference type="Pfam" id="PF02912">
    <property type="entry name" value="Phe_tRNA-synt_N"/>
    <property type="match status" value="1"/>
</dbReference>
<keyword evidence="6 13" id="KW-0479">Metal-binding</keyword>
<evidence type="ECO:0000256" key="6">
    <source>
        <dbReference type="ARBA" id="ARBA00022723"/>
    </source>
</evidence>
<keyword evidence="7 13" id="KW-0547">Nucleotide-binding</keyword>
<evidence type="ECO:0000256" key="1">
    <source>
        <dbReference type="ARBA" id="ARBA00004496"/>
    </source>
</evidence>
<dbReference type="GO" id="GO:0005524">
    <property type="term" value="F:ATP binding"/>
    <property type="evidence" value="ECO:0007669"/>
    <property type="project" value="UniProtKB-UniRule"/>
</dbReference>
<evidence type="ECO:0000256" key="4">
    <source>
        <dbReference type="ARBA" id="ARBA00022490"/>
    </source>
</evidence>
<dbReference type="PANTHER" id="PTHR11538:SF41">
    <property type="entry name" value="PHENYLALANINE--TRNA LIGASE, MITOCHONDRIAL"/>
    <property type="match status" value="1"/>
</dbReference>
<dbReference type="GO" id="GO:0005737">
    <property type="term" value="C:cytoplasm"/>
    <property type="evidence" value="ECO:0007669"/>
    <property type="project" value="UniProtKB-SubCell"/>
</dbReference>
<comment type="subunit">
    <text evidence="3 13">Tetramer of two alpha and two beta subunits.</text>
</comment>
<dbReference type="CDD" id="cd00496">
    <property type="entry name" value="PheRS_alpha_core"/>
    <property type="match status" value="1"/>
</dbReference>
<dbReference type="PANTHER" id="PTHR11538">
    <property type="entry name" value="PHENYLALANYL-TRNA SYNTHETASE"/>
    <property type="match status" value="1"/>
</dbReference>
<dbReference type="FunFam" id="3.30.930.10:FF:000089">
    <property type="entry name" value="Phenylalanine--tRNA ligase alpha subunit"/>
    <property type="match status" value="1"/>
</dbReference>
<dbReference type="SUPFAM" id="SSF46589">
    <property type="entry name" value="tRNA-binding arm"/>
    <property type="match status" value="1"/>
</dbReference>
<evidence type="ECO:0000256" key="3">
    <source>
        <dbReference type="ARBA" id="ARBA00011209"/>
    </source>
</evidence>
<sequence length="342" mass="38648">MKAKLEQIRKSAIDALERVADRDTLFNLEKKFLGRKAELAQVMKDIKSLSDAEKPLVGKLINDIKRDISAIVEKKRTDFSAQSAPGRSGWDKTLPGLKPALGHIHPITRFLEKIEDIFVRMGYEVVEGPEAETQAYNFDLLNFPKDHPARDVQDTFFLDQKGDDGLPMVLRTQTSPVQIRAMEIRKPPVRLLVPGRVFRNEATDAGHETTFYQCEGLVIDQGIRVTDLIGTLDLFIKRLFGQDVKIRVRPHFYPFTEPSMDIDMSCLLCQGGGCPFCKKSGWIETLGSGMVHPNVLKNMGVDPKVYSGFAFGLGIDRLMMLYYGVNDIRLSYSGDLRFIEQF</sequence>
<name>A0A1G2BT78_9BACT</name>
<comment type="similarity">
    <text evidence="2 13">Belongs to the class-II aminoacyl-tRNA synthetase family. Phe-tRNA synthetase alpha subunit type 1 subfamily.</text>
</comment>
<evidence type="ECO:0000256" key="9">
    <source>
        <dbReference type="ARBA" id="ARBA00022842"/>
    </source>
</evidence>
<keyword evidence="4 13" id="KW-0963">Cytoplasm</keyword>
<dbReference type="SUPFAM" id="SSF55681">
    <property type="entry name" value="Class II aaRS and biotin synthetases"/>
    <property type="match status" value="1"/>
</dbReference>
<evidence type="ECO:0000256" key="11">
    <source>
        <dbReference type="ARBA" id="ARBA00023146"/>
    </source>
</evidence>
<evidence type="ECO:0000259" key="14">
    <source>
        <dbReference type="PROSITE" id="PS50862"/>
    </source>
</evidence>
<dbReference type="PROSITE" id="PS50862">
    <property type="entry name" value="AA_TRNA_LIGASE_II"/>
    <property type="match status" value="1"/>
</dbReference>
<keyword evidence="11 13" id="KW-0030">Aminoacyl-tRNA synthetase</keyword>
<dbReference type="EMBL" id="MHKO01000028">
    <property type="protein sequence ID" value="OGY92116.1"/>
    <property type="molecule type" value="Genomic_DNA"/>
</dbReference>
<dbReference type="STRING" id="1798553.A3H70_02275"/>
<comment type="subcellular location">
    <subcellularLocation>
        <location evidence="1 13">Cytoplasm</location>
    </subcellularLocation>
</comment>
<keyword evidence="10 13" id="KW-0648">Protein biosynthesis</keyword>
<evidence type="ECO:0000256" key="13">
    <source>
        <dbReference type="HAMAP-Rule" id="MF_00281"/>
    </source>
</evidence>
<evidence type="ECO:0000256" key="5">
    <source>
        <dbReference type="ARBA" id="ARBA00022598"/>
    </source>
</evidence>
<keyword evidence="8 13" id="KW-0067">ATP-binding</keyword>
<reference evidence="15 16" key="1">
    <citation type="journal article" date="2016" name="Nat. Commun.">
        <title>Thousands of microbial genomes shed light on interconnected biogeochemical processes in an aquifer system.</title>
        <authorList>
            <person name="Anantharaman K."/>
            <person name="Brown C.T."/>
            <person name="Hug L.A."/>
            <person name="Sharon I."/>
            <person name="Castelle C.J."/>
            <person name="Probst A.J."/>
            <person name="Thomas B.C."/>
            <person name="Singh A."/>
            <person name="Wilkins M.J."/>
            <person name="Karaoz U."/>
            <person name="Brodie E.L."/>
            <person name="Williams K.H."/>
            <person name="Hubbard S.S."/>
            <person name="Banfield J.F."/>
        </authorList>
    </citation>
    <scope>NUCLEOTIDE SEQUENCE [LARGE SCALE GENOMIC DNA]</scope>
</reference>
<dbReference type="Proteomes" id="UP000178109">
    <property type="component" value="Unassembled WGS sequence"/>
</dbReference>
<accession>A0A1G2BT78</accession>
<keyword evidence="5 13" id="KW-0436">Ligase</keyword>
<comment type="caution">
    <text evidence="15">The sequence shown here is derived from an EMBL/GenBank/DDBJ whole genome shotgun (WGS) entry which is preliminary data.</text>
</comment>
<organism evidence="15 16">
    <name type="scientific">Candidatus Komeilibacteria bacterium RIFCSPLOWO2_02_FULL_48_11</name>
    <dbReference type="NCBI Taxonomy" id="1798553"/>
    <lineage>
        <taxon>Bacteria</taxon>
        <taxon>Candidatus Komeiliibacteriota</taxon>
    </lineage>
</organism>
<dbReference type="Gene3D" id="3.30.930.10">
    <property type="entry name" value="Bira Bifunctional Protein, Domain 2"/>
    <property type="match status" value="1"/>
</dbReference>
<evidence type="ECO:0000256" key="10">
    <source>
        <dbReference type="ARBA" id="ARBA00022917"/>
    </source>
</evidence>
<dbReference type="EC" id="6.1.1.20" evidence="13"/>
<dbReference type="InterPro" id="IPR004529">
    <property type="entry name" value="Phe-tRNA-synth_IIc_asu"/>
</dbReference>
<proteinExistence type="inferred from homology"/>
<evidence type="ECO:0000256" key="7">
    <source>
        <dbReference type="ARBA" id="ARBA00022741"/>
    </source>
</evidence>
<comment type="catalytic activity">
    <reaction evidence="12 13">
        <text>tRNA(Phe) + L-phenylalanine + ATP = L-phenylalanyl-tRNA(Phe) + AMP + diphosphate + H(+)</text>
        <dbReference type="Rhea" id="RHEA:19413"/>
        <dbReference type="Rhea" id="RHEA-COMP:9668"/>
        <dbReference type="Rhea" id="RHEA-COMP:9699"/>
        <dbReference type="ChEBI" id="CHEBI:15378"/>
        <dbReference type="ChEBI" id="CHEBI:30616"/>
        <dbReference type="ChEBI" id="CHEBI:33019"/>
        <dbReference type="ChEBI" id="CHEBI:58095"/>
        <dbReference type="ChEBI" id="CHEBI:78442"/>
        <dbReference type="ChEBI" id="CHEBI:78531"/>
        <dbReference type="ChEBI" id="CHEBI:456215"/>
        <dbReference type="EC" id="6.1.1.20"/>
    </reaction>
</comment>
<feature type="binding site" evidence="13">
    <location>
        <position position="257"/>
    </location>
    <ligand>
        <name>Mg(2+)</name>
        <dbReference type="ChEBI" id="CHEBI:18420"/>
        <note>shared with beta subunit</note>
    </ligand>
</feature>
<feature type="domain" description="Aminoacyl-transfer RNA synthetases class-II family profile" evidence="14">
    <location>
        <begin position="114"/>
        <end position="341"/>
    </location>
</feature>
<dbReference type="InterPro" id="IPR010978">
    <property type="entry name" value="tRNA-bd_arm"/>
</dbReference>
<evidence type="ECO:0000313" key="15">
    <source>
        <dbReference type="EMBL" id="OGY92116.1"/>
    </source>
</evidence>
<dbReference type="HAMAP" id="MF_00281">
    <property type="entry name" value="Phe_tRNA_synth_alpha1"/>
    <property type="match status" value="1"/>
</dbReference>
<keyword evidence="9 13" id="KW-0460">Magnesium</keyword>
<evidence type="ECO:0000256" key="8">
    <source>
        <dbReference type="ARBA" id="ARBA00022840"/>
    </source>
</evidence>
<evidence type="ECO:0000313" key="16">
    <source>
        <dbReference type="Proteomes" id="UP000178109"/>
    </source>
</evidence>
<dbReference type="InterPro" id="IPR002319">
    <property type="entry name" value="Phenylalanyl-tRNA_Synthase"/>
</dbReference>
<evidence type="ECO:0000256" key="2">
    <source>
        <dbReference type="ARBA" id="ARBA00010207"/>
    </source>
</evidence>
<dbReference type="InterPro" id="IPR006195">
    <property type="entry name" value="aa-tRNA-synth_II"/>
</dbReference>